<evidence type="ECO:0000256" key="7">
    <source>
        <dbReference type="ARBA" id="ARBA00022801"/>
    </source>
</evidence>
<reference evidence="16" key="1">
    <citation type="submission" date="2016-06" db="UniProtKB">
        <authorList>
            <consortium name="WormBaseParasite"/>
        </authorList>
    </citation>
    <scope>IDENTIFICATION</scope>
</reference>
<gene>
    <name evidence="14" type="ORF">GPUH_LOCUS11122</name>
</gene>
<sequence>MILVGPARKSSRSAAVFPLMALLVLQMLLNHKQKQELSQPSRIQVKSLSLSNSSVDRNDLITHYQCDWHRHNLRRMLQGRPLLTEDEFEQKISDDDEVSSLDSDSDDDDDDGGDLPLAEGSHAYFVSDNEVFSIYRCILRHNETISSDLFKRPLDCTILLLAGGHFSGGIYKNDVLITHKCFHRYVIRAKQGSLQSASDARGSKSKSSGASLRRHNERALCNEIQRLLASWSDHFEETPLIFLRCSTVQRQIFFEKSKNFHLEKSDDRIRAIPFETRRPTLEELKQTWLRLKLLARKMIRKKRRRLFRRKIRESVSGGGRLSEEASSSESAEVEECATDRSKSNQNRMPERRKYRAADENEILNSSEIQSIYGAVRLNSVSALRQLLDENEAKKENLLKYIRENRFPPDGSTLLHLASRRGFVEIISLAQNRAVRQAFSRFRSEHPNAFNWKISQIPEIVEPSEEYLAAKKQIQREKKKQLVSFPFVCGSVLNVTPFEYDDCRFCSLPCLKQHRQQNPARLPP</sequence>
<organism evidence="16">
    <name type="scientific">Gongylonema pulchrum</name>
    <dbReference type="NCBI Taxonomy" id="637853"/>
    <lineage>
        <taxon>Eukaryota</taxon>
        <taxon>Metazoa</taxon>
        <taxon>Ecdysozoa</taxon>
        <taxon>Nematoda</taxon>
        <taxon>Chromadorea</taxon>
        <taxon>Rhabditida</taxon>
        <taxon>Spirurina</taxon>
        <taxon>Spiruromorpha</taxon>
        <taxon>Spiruroidea</taxon>
        <taxon>Gongylonematidae</taxon>
        <taxon>Gongylonema</taxon>
    </lineage>
</organism>
<evidence type="ECO:0000256" key="2">
    <source>
        <dbReference type="ARBA" id="ARBA00009262"/>
    </source>
</evidence>
<keyword evidence="5" id="KW-0677">Repeat</keyword>
<comment type="subcellular location">
    <subcellularLocation>
        <location evidence="1">Cytoplasm</location>
    </subcellularLocation>
</comment>
<feature type="signal peptide" evidence="12">
    <location>
        <begin position="1"/>
        <end position="34"/>
    </location>
</feature>
<dbReference type="WBParaSite" id="GPUH_0001113501-mRNA-1">
    <property type="protein sequence ID" value="GPUH_0001113501-mRNA-1"/>
    <property type="gene ID" value="GPUH_0001113501"/>
</dbReference>
<protein>
    <submittedName>
        <fullName evidence="16">BVLRF1 domain-containing protein</fullName>
    </submittedName>
</protein>
<feature type="region of interest" description="Disordered" evidence="11">
    <location>
        <begin position="318"/>
        <end position="353"/>
    </location>
</feature>
<evidence type="ECO:0000259" key="13">
    <source>
        <dbReference type="PROSITE" id="PS52044"/>
    </source>
</evidence>
<reference evidence="14 15" key="2">
    <citation type="submission" date="2018-11" db="EMBL/GenBank/DDBJ databases">
        <authorList>
            <consortium name="Pathogen Informatics"/>
        </authorList>
    </citation>
    <scope>NUCLEOTIDE SEQUENCE [LARGE SCALE GENOMIC DNA]</scope>
</reference>
<evidence type="ECO:0000256" key="8">
    <source>
        <dbReference type="ARBA" id="ARBA00023043"/>
    </source>
</evidence>
<feature type="domain" description="VLRF1" evidence="13">
    <location>
        <begin position="152"/>
        <end position="294"/>
    </location>
</feature>
<feature type="chain" id="PRO_5043138825" evidence="12">
    <location>
        <begin position="35"/>
        <end position="523"/>
    </location>
</feature>
<feature type="compositionally biased region" description="Acidic residues" evidence="11">
    <location>
        <begin position="93"/>
        <end position="113"/>
    </location>
</feature>
<dbReference type="GO" id="GO:0036503">
    <property type="term" value="P:ERAD pathway"/>
    <property type="evidence" value="ECO:0007669"/>
    <property type="project" value="TreeGrafter"/>
</dbReference>
<dbReference type="GO" id="GO:0016787">
    <property type="term" value="F:hydrolase activity"/>
    <property type="evidence" value="ECO:0007669"/>
    <property type="project" value="UniProtKB-KW"/>
</dbReference>
<dbReference type="GO" id="GO:0004519">
    <property type="term" value="F:endonuclease activity"/>
    <property type="evidence" value="ECO:0007669"/>
    <property type="project" value="UniProtKB-KW"/>
</dbReference>
<evidence type="ECO:0000313" key="15">
    <source>
        <dbReference type="Proteomes" id="UP000271098"/>
    </source>
</evidence>
<evidence type="ECO:0000256" key="5">
    <source>
        <dbReference type="ARBA" id="ARBA00022737"/>
    </source>
</evidence>
<evidence type="ECO:0000256" key="10">
    <source>
        <dbReference type="PROSITE-ProRule" id="PRU01389"/>
    </source>
</evidence>
<comment type="similarity">
    <text evidence="2 10">Belongs to the ANKZF1/VMS1 family.</text>
</comment>
<dbReference type="PANTHER" id="PTHR16036">
    <property type="entry name" value="ANKYRIN REPEAT AND ZINC FINGER DOMAIN-CONTAINING PROTEIN 1"/>
    <property type="match status" value="1"/>
</dbReference>
<evidence type="ECO:0000256" key="11">
    <source>
        <dbReference type="SAM" id="MobiDB-lite"/>
    </source>
</evidence>
<name>A0A183DQY1_9BILA</name>
<evidence type="ECO:0000256" key="12">
    <source>
        <dbReference type="SAM" id="SignalP"/>
    </source>
</evidence>
<evidence type="ECO:0000256" key="3">
    <source>
        <dbReference type="ARBA" id="ARBA00022490"/>
    </source>
</evidence>
<dbReference type="Pfam" id="PF18826">
    <property type="entry name" value="bVLRF1"/>
    <property type="match status" value="1"/>
</dbReference>
<dbReference type="AlphaFoldDB" id="A0A183DQY1"/>
<evidence type="ECO:0000256" key="1">
    <source>
        <dbReference type="ARBA" id="ARBA00004496"/>
    </source>
</evidence>
<evidence type="ECO:0000313" key="14">
    <source>
        <dbReference type="EMBL" id="VDN18367.1"/>
    </source>
</evidence>
<keyword evidence="15" id="KW-1185">Reference proteome</keyword>
<proteinExistence type="inferred from homology"/>
<dbReference type="Proteomes" id="UP000271098">
    <property type="component" value="Unassembled WGS sequence"/>
</dbReference>
<feature type="region of interest" description="Disordered" evidence="11">
    <location>
        <begin position="93"/>
        <end position="114"/>
    </location>
</feature>
<keyword evidence="4 10" id="KW-0540">Nuclease</keyword>
<keyword evidence="12" id="KW-0732">Signal</keyword>
<keyword evidence="7 10" id="KW-0378">Hydrolase</keyword>
<dbReference type="InterPro" id="IPR047139">
    <property type="entry name" value="ANKZ1/VMS1"/>
</dbReference>
<evidence type="ECO:0000256" key="9">
    <source>
        <dbReference type="ARBA" id="ARBA00023054"/>
    </source>
</evidence>
<evidence type="ECO:0000313" key="16">
    <source>
        <dbReference type="WBParaSite" id="GPUH_0001113501-mRNA-1"/>
    </source>
</evidence>
<feature type="active site" evidence="10">
    <location>
        <position position="195"/>
    </location>
</feature>
<keyword evidence="3 10" id="KW-0963">Cytoplasm</keyword>
<dbReference type="PANTHER" id="PTHR16036:SF2">
    <property type="entry name" value="TRNA ENDONUCLEASE ANKZF1"/>
    <property type="match status" value="1"/>
</dbReference>
<keyword evidence="8" id="KW-0040">ANK repeat</keyword>
<dbReference type="OrthoDB" id="429841at2759"/>
<keyword evidence="9" id="KW-0175">Coiled coil</keyword>
<dbReference type="PROSITE" id="PS52044">
    <property type="entry name" value="VLRF1"/>
    <property type="match status" value="1"/>
</dbReference>
<dbReference type="EMBL" id="UYRT01078358">
    <property type="protein sequence ID" value="VDN18367.1"/>
    <property type="molecule type" value="Genomic_DNA"/>
</dbReference>
<evidence type="ECO:0000256" key="4">
    <source>
        <dbReference type="ARBA" id="ARBA00022722"/>
    </source>
</evidence>
<dbReference type="GO" id="GO:0005737">
    <property type="term" value="C:cytoplasm"/>
    <property type="evidence" value="ECO:0007669"/>
    <property type="project" value="UniProtKB-SubCell"/>
</dbReference>
<keyword evidence="6 10" id="KW-0255">Endonuclease</keyword>
<comment type="domain">
    <text evidence="10">The VLRF1 domain mediates binding to the 60S ribosomal subunit.</text>
</comment>
<accession>A0A183DQY1</accession>
<dbReference type="InterPro" id="IPR041175">
    <property type="entry name" value="VLRF1/Vms1"/>
</dbReference>
<evidence type="ECO:0000256" key="6">
    <source>
        <dbReference type="ARBA" id="ARBA00022759"/>
    </source>
</evidence>
<feature type="compositionally biased region" description="Basic and acidic residues" evidence="11">
    <location>
        <begin position="337"/>
        <end position="353"/>
    </location>
</feature>